<feature type="domain" description="Phosphodiester glycosidase" evidence="2">
    <location>
        <begin position="182"/>
        <end position="357"/>
    </location>
</feature>
<sequence length="359" mass="39200">MQPVLGKVNRFFAFLLAPALGFLVAFSQVNPVDKLTLEGLTLPVEQSSEQVAALQERLDETRETIEGTELAIQGIRDAAEKEKKEYEQQNQKINNLLAASISHTKQSEDVLDTILSNMLGKPIGQSFGKNSTVKVYSLTEAGYRGYMAKVRLNDPKALKMVLANNSVKSKGETTSQAGKRTGAILAINAGGFMADKQGNLVPLGITVVDGTIRTFSDNKNLSFVGFNNKGHLVGTNITKQEQITQQGILQGASFLPRLLQDGKRLPIPKDWANARQPRTLIGHFDNGDLLMIVIDGRREGWSNGVTLEEAQKKLQEFHVVDAYNLDGGGSSAFYYKGKLLNKPSGGRERAVVSNLVIMP</sequence>
<dbReference type="InterPro" id="IPR018711">
    <property type="entry name" value="NAGPA"/>
</dbReference>
<evidence type="ECO:0000313" key="3">
    <source>
        <dbReference type="EMBL" id="RNB76425.1"/>
    </source>
</evidence>
<dbReference type="EMBL" id="RHHR01000007">
    <property type="protein sequence ID" value="RNB76425.1"/>
    <property type="molecule type" value="Genomic_DNA"/>
</dbReference>
<gene>
    <name evidence="3" type="ORF">EDM52_03600</name>
</gene>
<dbReference type="AlphaFoldDB" id="A0A3M8CNG6"/>
<evidence type="ECO:0000256" key="1">
    <source>
        <dbReference type="SAM" id="Coils"/>
    </source>
</evidence>
<comment type="caution">
    <text evidence="3">The sequence shown here is derived from an EMBL/GenBank/DDBJ whole genome shotgun (WGS) entry which is preliminary data.</text>
</comment>
<evidence type="ECO:0000259" key="2">
    <source>
        <dbReference type="Pfam" id="PF09992"/>
    </source>
</evidence>
<keyword evidence="3" id="KW-0378">Hydrolase</keyword>
<accession>A0A3M8CNG6</accession>
<proteinExistence type="predicted"/>
<dbReference type="PANTHER" id="PTHR40446:SF2">
    <property type="entry name" value="N-ACETYLGLUCOSAMINE-1-PHOSPHODIESTER ALPHA-N-ACETYLGLUCOSAMINIDASE"/>
    <property type="match status" value="1"/>
</dbReference>
<keyword evidence="3" id="KW-0326">Glycosidase</keyword>
<keyword evidence="1" id="KW-0175">Coiled coil</keyword>
<evidence type="ECO:0000313" key="4">
    <source>
        <dbReference type="Proteomes" id="UP000282028"/>
    </source>
</evidence>
<dbReference type="Proteomes" id="UP000282028">
    <property type="component" value="Unassembled WGS sequence"/>
</dbReference>
<dbReference type="OrthoDB" id="9816453at2"/>
<dbReference type="GO" id="GO:0016798">
    <property type="term" value="F:hydrolase activity, acting on glycosyl bonds"/>
    <property type="evidence" value="ECO:0007669"/>
    <property type="project" value="UniProtKB-KW"/>
</dbReference>
<name>A0A3M8CNG6_9BACL</name>
<organism evidence="3 4">
    <name type="scientific">Brevibacillus invocatus</name>
    <dbReference type="NCBI Taxonomy" id="173959"/>
    <lineage>
        <taxon>Bacteria</taxon>
        <taxon>Bacillati</taxon>
        <taxon>Bacillota</taxon>
        <taxon>Bacilli</taxon>
        <taxon>Bacillales</taxon>
        <taxon>Paenibacillaceae</taxon>
        <taxon>Brevibacillus</taxon>
    </lineage>
</organism>
<dbReference type="Pfam" id="PF09992">
    <property type="entry name" value="NAGPA"/>
    <property type="match status" value="1"/>
</dbReference>
<reference evidence="3 4" key="1">
    <citation type="submission" date="2018-10" db="EMBL/GenBank/DDBJ databases">
        <title>Phylogenomics of Brevibacillus.</title>
        <authorList>
            <person name="Dunlap C."/>
        </authorList>
    </citation>
    <scope>NUCLEOTIDE SEQUENCE [LARGE SCALE GENOMIC DNA]</scope>
    <source>
        <strain evidence="3 4">JCM 12215</strain>
    </source>
</reference>
<feature type="coiled-coil region" evidence="1">
    <location>
        <begin position="44"/>
        <end position="99"/>
    </location>
</feature>
<dbReference type="RefSeq" id="WP_122907634.1">
    <property type="nucleotide sequence ID" value="NZ_CBCSBE010000008.1"/>
</dbReference>
<protein>
    <submittedName>
        <fullName evidence="3">Phosphodiester glycosidase family protein</fullName>
    </submittedName>
</protein>
<keyword evidence="4" id="KW-1185">Reference proteome</keyword>
<dbReference type="PANTHER" id="PTHR40446">
    <property type="entry name" value="N-ACETYLGLUCOSAMINE-1-PHOSPHODIESTER ALPHA-N-ACETYLGLUCOSAMINIDASE"/>
    <property type="match status" value="1"/>
</dbReference>